<dbReference type="EMBL" id="QPJL01000044">
    <property type="protein sequence ID" value="RCW78182.1"/>
    <property type="molecule type" value="Genomic_DNA"/>
</dbReference>
<gene>
    <name evidence="1" type="ORF">DFP89_1443</name>
</gene>
<organism evidence="1 2">
    <name type="scientific">Paracoccus lutimaris</name>
    <dbReference type="NCBI Taxonomy" id="1490030"/>
    <lineage>
        <taxon>Bacteria</taxon>
        <taxon>Pseudomonadati</taxon>
        <taxon>Pseudomonadota</taxon>
        <taxon>Alphaproteobacteria</taxon>
        <taxon>Rhodobacterales</taxon>
        <taxon>Paracoccaceae</taxon>
        <taxon>Paracoccus</taxon>
    </lineage>
</organism>
<keyword evidence="2" id="KW-1185">Reference proteome</keyword>
<evidence type="ECO:0000313" key="2">
    <source>
        <dbReference type="Proteomes" id="UP000253345"/>
    </source>
</evidence>
<reference evidence="1 2" key="1">
    <citation type="submission" date="2018-07" db="EMBL/GenBank/DDBJ databases">
        <title>Genomic Encyclopedia of Type Strains, Phase III (KMG-III): the genomes of soil and plant-associated and newly described type strains.</title>
        <authorList>
            <person name="Whitman W."/>
        </authorList>
    </citation>
    <scope>NUCLEOTIDE SEQUENCE [LARGE SCALE GENOMIC DNA]</scope>
    <source>
        <strain evidence="1 2">CECT 8525</strain>
    </source>
</reference>
<dbReference type="RefSeq" id="WP_114350883.1">
    <property type="nucleotide sequence ID" value="NZ_QPJL01000044.1"/>
</dbReference>
<accession>A0A368YD96</accession>
<dbReference type="Proteomes" id="UP000253345">
    <property type="component" value="Unassembled WGS sequence"/>
</dbReference>
<evidence type="ECO:0000313" key="1">
    <source>
        <dbReference type="EMBL" id="RCW78182.1"/>
    </source>
</evidence>
<protein>
    <submittedName>
        <fullName evidence="1">Uncharacterized protein</fullName>
    </submittedName>
</protein>
<proteinExistence type="predicted"/>
<sequence>MGFPPKEFLTVSELAARWERAPLQIIDWAMSGKLELMVSLTEAEFQGGEEADYAAVRAGHVRPLFRDAGDAERFVMIRRARPPGSDKPLSIVHPAEGVRVLSTDVLIRTTEIERFEEENSLVRRVVVGPGAPTRHSWERFYVEMCCRIFHDGLPDTQTELVEVMQDWIMDDPNWGEAPDPSTIRKKVKVVWQRLKPD</sequence>
<name>A0A368YD96_9RHOB</name>
<comment type="caution">
    <text evidence="1">The sequence shown here is derived from an EMBL/GenBank/DDBJ whole genome shotgun (WGS) entry which is preliminary data.</text>
</comment>
<dbReference type="AlphaFoldDB" id="A0A368YD96"/>
<dbReference type="OrthoDB" id="8222794at2"/>